<evidence type="ECO:0000256" key="11">
    <source>
        <dbReference type="PIRNR" id="PIRNR018425"/>
    </source>
</evidence>
<reference evidence="17 18" key="1">
    <citation type="journal article" date="2017" name="Environ. Microbiol.">
        <title>Decay of the glycolytic pathway and adaptation to intranuclear parasitism within Enterocytozoonidae microsporidia.</title>
        <authorList>
            <person name="Wiredu Boakye D."/>
            <person name="Jaroenlak P."/>
            <person name="Prachumwat A."/>
            <person name="Williams T.A."/>
            <person name="Bateman K.S."/>
            <person name="Itsathitphaisarn O."/>
            <person name="Sritunyalucksana K."/>
            <person name="Paszkiewicz K.H."/>
            <person name="Moore K.A."/>
            <person name="Stentiford G.D."/>
            <person name="Williams B.A."/>
        </authorList>
    </citation>
    <scope>NUCLEOTIDE SEQUENCE [LARGE SCALE GENOMIC DNA]</scope>
    <source>
        <strain evidence="17 18">GB1</strain>
    </source>
</reference>
<keyword evidence="18" id="KW-1185">Reference proteome</keyword>
<dbReference type="Gene3D" id="3.30.70.590">
    <property type="entry name" value="Poly(A) polymerase predicted RNA binding domain"/>
    <property type="match status" value="1"/>
</dbReference>
<keyword evidence="10 11" id="KW-0539">Nucleus</keyword>
<sequence>MLENKTENAKYGITGYVSLNKPSSDSVSKSTCLLEFLKKHDFFEGEEDLKKRERALGRLDHLLKKFVEEEGRRKGESGKSSGKIFTFGSYRLGVHDTGADIDLLCVVPRFVSRKEFFDLFYEILKQEEQTGEITKAEDAYVPVIKMEYMGIPIDLTMARVNLPRVDSSINLLNDKLLRNMDEKCILSLNGSRVTDAMLNLVPDCETFHMALRTIKFWAKRRYIYGNAYGYFGGVAYAISVARICQMYPNGSVYDVVCKYFETFSSWDWPAPVILTPVVDHQYNLKVWDAKKYPADKYHKMPVITPAYPSMCATHNISQSTADLITHEIQRAKDIASEADGDMKKFITIFNSTDFFRKYKLYVNVKIEADSENMKAWIGYVESKVRVLCNKLDTNSLIVATIPFPKAFIGETQCNFFAGISVLRTSNASKRVYVDEQIRSFTDVINGWAGKSGDMKIEVRSETKKGVQAFIKEYFDKK</sequence>
<feature type="binding site" evidence="13">
    <location>
        <position position="154"/>
    </location>
    <ligand>
        <name>Mg(2+)</name>
        <dbReference type="ChEBI" id="CHEBI:18420"/>
        <label>2</label>
        <note>catalytic</note>
    </ligand>
</feature>
<evidence type="ECO:0000259" key="14">
    <source>
        <dbReference type="Pfam" id="PF04926"/>
    </source>
</evidence>
<dbReference type="Gene3D" id="3.30.460.10">
    <property type="entry name" value="Beta Polymerase, domain 2"/>
    <property type="match status" value="1"/>
</dbReference>
<comment type="subcellular location">
    <subcellularLocation>
        <location evidence="2 11">Nucleus</location>
    </subcellularLocation>
</comment>
<evidence type="ECO:0000313" key="17">
    <source>
        <dbReference type="EMBL" id="ORD93587.1"/>
    </source>
</evidence>
<keyword evidence="5 11" id="KW-0808">Transferase</keyword>
<dbReference type="Gene3D" id="1.10.1410.10">
    <property type="match status" value="1"/>
</dbReference>
<feature type="binding site" evidence="13">
    <location>
        <position position="102"/>
    </location>
    <ligand>
        <name>Mg(2+)</name>
        <dbReference type="ChEBI" id="CHEBI:18420"/>
        <label>2</label>
        <note>catalytic</note>
    </ligand>
</feature>
<dbReference type="PIRSF" id="PIRSF018425">
    <property type="entry name" value="PolyA_polymerase"/>
    <property type="match status" value="1"/>
</dbReference>
<dbReference type="SUPFAM" id="SSF81301">
    <property type="entry name" value="Nucleotidyltransferase"/>
    <property type="match status" value="1"/>
</dbReference>
<evidence type="ECO:0000256" key="2">
    <source>
        <dbReference type="ARBA" id="ARBA00004123"/>
    </source>
</evidence>
<dbReference type="GO" id="GO:0031123">
    <property type="term" value="P:RNA 3'-end processing"/>
    <property type="evidence" value="ECO:0007669"/>
    <property type="project" value="InterPro"/>
</dbReference>
<dbReference type="GO" id="GO:0005524">
    <property type="term" value="F:ATP binding"/>
    <property type="evidence" value="ECO:0007669"/>
    <property type="project" value="UniProtKB-UniRule"/>
</dbReference>
<dbReference type="EMBL" id="LWDP01000065">
    <property type="protein sequence ID" value="ORD93587.1"/>
    <property type="molecule type" value="Genomic_DNA"/>
</dbReference>
<dbReference type="InterPro" id="IPR007012">
    <property type="entry name" value="PolA_pol_cen_dom"/>
</dbReference>
<keyword evidence="6 13" id="KW-0479">Metal-binding</keyword>
<dbReference type="Pfam" id="PF04928">
    <property type="entry name" value="PAP_central"/>
    <property type="match status" value="1"/>
</dbReference>
<dbReference type="GO" id="GO:1990817">
    <property type="term" value="F:poly(A) RNA polymerase activity"/>
    <property type="evidence" value="ECO:0007669"/>
    <property type="project" value="UniProtKB-UniRule"/>
</dbReference>
<evidence type="ECO:0000256" key="6">
    <source>
        <dbReference type="ARBA" id="ARBA00022723"/>
    </source>
</evidence>
<feature type="binding site" evidence="13">
    <location>
        <position position="102"/>
    </location>
    <ligand>
        <name>Mg(2+)</name>
        <dbReference type="ChEBI" id="CHEBI:18420"/>
        <label>1</label>
        <note>catalytic</note>
    </ligand>
</feature>
<evidence type="ECO:0000256" key="10">
    <source>
        <dbReference type="ARBA" id="ARBA00023242"/>
    </source>
</evidence>
<feature type="binding site" evidence="12">
    <location>
        <position position="154"/>
    </location>
    <ligand>
        <name>ATP</name>
        <dbReference type="ChEBI" id="CHEBI:30616"/>
    </ligand>
</feature>
<feature type="domain" description="Poly(A) polymerase central" evidence="15">
    <location>
        <begin position="206"/>
        <end position="350"/>
    </location>
</feature>
<evidence type="ECO:0000259" key="16">
    <source>
        <dbReference type="Pfam" id="PF20750"/>
    </source>
</evidence>
<dbReference type="OrthoDB" id="412748at2759"/>
<evidence type="ECO:0000256" key="3">
    <source>
        <dbReference type="ARBA" id="ARBA00010912"/>
    </source>
</evidence>
<dbReference type="GO" id="GO:0005634">
    <property type="term" value="C:nucleus"/>
    <property type="evidence" value="ECO:0007669"/>
    <property type="project" value="UniProtKB-SubCell"/>
</dbReference>
<dbReference type="Pfam" id="PF04926">
    <property type="entry name" value="PAP_RNA-bind"/>
    <property type="match status" value="1"/>
</dbReference>
<feature type="binding site" evidence="12">
    <location>
        <begin position="87"/>
        <end position="89"/>
    </location>
    <ligand>
        <name>ATP</name>
        <dbReference type="ChEBI" id="CHEBI:30616"/>
    </ligand>
</feature>
<gene>
    <name evidence="17" type="primary">PAP</name>
    <name evidence="17" type="ORF">ECANGB1_1965</name>
</gene>
<comment type="caution">
    <text evidence="17">The sequence shown here is derived from an EMBL/GenBank/DDBJ whole genome shotgun (WGS) entry which is preliminary data.</text>
</comment>
<dbReference type="Pfam" id="PF20750">
    <property type="entry name" value="PAP_NTPase"/>
    <property type="match status" value="1"/>
</dbReference>
<proteinExistence type="inferred from homology"/>
<evidence type="ECO:0000256" key="8">
    <source>
        <dbReference type="ARBA" id="ARBA00022840"/>
    </source>
</evidence>
<protein>
    <recommendedName>
        <fullName evidence="11">Poly(A) polymerase</fullName>
        <ecNumber evidence="11">2.7.7.19</ecNumber>
    </recommendedName>
</protein>
<evidence type="ECO:0000256" key="1">
    <source>
        <dbReference type="ARBA" id="ARBA00001936"/>
    </source>
</evidence>
<dbReference type="CDD" id="cd05402">
    <property type="entry name" value="NT_PAP_TUTase"/>
    <property type="match status" value="1"/>
</dbReference>
<evidence type="ECO:0000256" key="4">
    <source>
        <dbReference type="ARBA" id="ARBA00022664"/>
    </source>
</evidence>
<feature type="binding site" evidence="13">
    <location>
        <position position="100"/>
    </location>
    <ligand>
        <name>Mg(2+)</name>
        <dbReference type="ChEBI" id="CHEBI:18420"/>
        <label>2</label>
        <note>catalytic</note>
    </ligand>
</feature>
<keyword evidence="4 11" id="KW-0507">mRNA processing</keyword>
<comment type="cofactor">
    <cofactor evidence="13">
        <name>Mg(2+)</name>
        <dbReference type="ChEBI" id="CHEBI:18420"/>
    </cofactor>
    <text evidence="13">Binds 2 magnesium ions. Also active with manganese.</text>
</comment>
<accession>A0A1Y1S6D7</accession>
<dbReference type="GO" id="GO:0003723">
    <property type="term" value="F:RNA binding"/>
    <property type="evidence" value="ECO:0007669"/>
    <property type="project" value="UniProtKB-UniRule"/>
</dbReference>
<dbReference type="EC" id="2.7.7.19" evidence="11"/>
<dbReference type="GO" id="GO:0006397">
    <property type="term" value="P:mRNA processing"/>
    <property type="evidence" value="ECO:0007669"/>
    <property type="project" value="UniProtKB-KW"/>
</dbReference>
<dbReference type="FunFam" id="1.10.1410.10:FF:000001">
    <property type="entry name" value="Putative poly(A) polymerase gamma"/>
    <property type="match status" value="1"/>
</dbReference>
<dbReference type="InterPro" id="IPR014492">
    <property type="entry name" value="PolyA_polymerase"/>
</dbReference>
<feature type="binding site" evidence="12">
    <location>
        <position position="215"/>
    </location>
    <ligand>
        <name>ATP</name>
        <dbReference type="ChEBI" id="CHEBI:30616"/>
    </ligand>
</feature>
<dbReference type="PANTHER" id="PTHR10682">
    <property type="entry name" value="POLY A POLYMERASE"/>
    <property type="match status" value="1"/>
</dbReference>
<feature type="binding site" evidence="12">
    <location>
        <begin position="100"/>
        <end position="102"/>
    </location>
    <ligand>
        <name>ATP</name>
        <dbReference type="ChEBI" id="CHEBI:30616"/>
    </ligand>
</feature>
<comment type="catalytic activity">
    <reaction evidence="11">
        <text>RNA(n) + ATP = RNA(n)-3'-adenine ribonucleotide + diphosphate</text>
        <dbReference type="Rhea" id="RHEA:11332"/>
        <dbReference type="Rhea" id="RHEA-COMP:14527"/>
        <dbReference type="Rhea" id="RHEA-COMP:17347"/>
        <dbReference type="ChEBI" id="CHEBI:30616"/>
        <dbReference type="ChEBI" id="CHEBI:33019"/>
        <dbReference type="ChEBI" id="CHEBI:140395"/>
        <dbReference type="ChEBI" id="CHEBI:173115"/>
        <dbReference type="EC" id="2.7.7.19"/>
    </reaction>
</comment>
<dbReference type="VEuPathDB" id="MicrosporidiaDB:ECANGB1_1965"/>
<comment type="cofactor">
    <cofactor evidence="1">
        <name>Mn(2+)</name>
        <dbReference type="ChEBI" id="CHEBI:29035"/>
    </cofactor>
</comment>
<name>A0A1Y1S6D7_9MICR</name>
<dbReference type="InterPro" id="IPR048840">
    <property type="entry name" value="PolA_pol_NTPase"/>
</dbReference>
<dbReference type="PANTHER" id="PTHR10682:SF10">
    <property type="entry name" value="POLYNUCLEOTIDE ADENYLYLTRANSFERASE"/>
    <property type="match status" value="1"/>
</dbReference>
<evidence type="ECO:0000256" key="7">
    <source>
        <dbReference type="ARBA" id="ARBA00022741"/>
    </source>
</evidence>
<dbReference type="GO" id="GO:0046872">
    <property type="term" value="F:metal ion binding"/>
    <property type="evidence" value="ECO:0007669"/>
    <property type="project" value="UniProtKB-KW"/>
</dbReference>
<dbReference type="Proteomes" id="UP000192639">
    <property type="component" value="Unassembled WGS sequence"/>
</dbReference>
<comment type="function">
    <text evidence="11">Polymerase that creates the 3'-poly(A) tail of mRNA's.</text>
</comment>
<evidence type="ECO:0000256" key="9">
    <source>
        <dbReference type="ARBA" id="ARBA00022842"/>
    </source>
</evidence>
<feature type="binding site" evidence="12">
    <location>
        <begin position="233"/>
        <end position="234"/>
    </location>
    <ligand>
        <name>ATP</name>
        <dbReference type="ChEBI" id="CHEBI:30616"/>
    </ligand>
</feature>
<dbReference type="SUPFAM" id="SSF55003">
    <property type="entry name" value="PAP/Archaeal CCA-adding enzyme, C-terminal domain"/>
    <property type="match status" value="1"/>
</dbReference>
<organism evidence="17 18">
    <name type="scientific">Enterospora canceri</name>
    <dbReference type="NCBI Taxonomy" id="1081671"/>
    <lineage>
        <taxon>Eukaryota</taxon>
        <taxon>Fungi</taxon>
        <taxon>Fungi incertae sedis</taxon>
        <taxon>Microsporidia</taxon>
        <taxon>Enterocytozoonidae</taxon>
        <taxon>Enterospora</taxon>
    </lineage>
</organism>
<feature type="domain" description="Poly(A) polymerase RNA-binding" evidence="14">
    <location>
        <begin position="353"/>
        <end position="413"/>
    </location>
</feature>
<dbReference type="InterPro" id="IPR007010">
    <property type="entry name" value="PolA_pol_RNA-bd_dom"/>
</dbReference>
<keyword evidence="7 11" id="KW-0547">Nucleotide-binding</keyword>
<feature type="binding site" evidence="13">
    <location>
        <position position="100"/>
    </location>
    <ligand>
        <name>Mg(2+)</name>
        <dbReference type="ChEBI" id="CHEBI:18420"/>
        <label>1</label>
        <note>catalytic</note>
    </ligand>
</feature>
<comment type="similarity">
    <text evidence="3 11">Belongs to the poly(A) polymerase family.</text>
</comment>
<evidence type="ECO:0000256" key="5">
    <source>
        <dbReference type="ARBA" id="ARBA00022679"/>
    </source>
</evidence>
<keyword evidence="9 13" id="KW-0460">Magnesium</keyword>
<evidence type="ECO:0000256" key="12">
    <source>
        <dbReference type="PIRSR" id="PIRSR018425-1"/>
    </source>
</evidence>
<feature type="binding site" evidence="12">
    <location>
        <position position="224"/>
    </location>
    <ligand>
        <name>ATP</name>
        <dbReference type="ChEBI" id="CHEBI:30616"/>
    </ligand>
</feature>
<evidence type="ECO:0000256" key="13">
    <source>
        <dbReference type="PIRSR" id="PIRSR018425-2"/>
    </source>
</evidence>
<keyword evidence="8 11" id="KW-0067">ATP-binding</keyword>
<dbReference type="FunFam" id="3.30.460.10:FF:000002">
    <property type="entry name" value="Poly(A) polymerase alpha, putative"/>
    <property type="match status" value="1"/>
</dbReference>
<evidence type="ECO:0000313" key="18">
    <source>
        <dbReference type="Proteomes" id="UP000192639"/>
    </source>
</evidence>
<dbReference type="AlphaFoldDB" id="A0A1Y1S6D7"/>
<dbReference type="InterPro" id="IPR011068">
    <property type="entry name" value="NuclTrfase_I-like_C"/>
</dbReference>
<feature type="domain" description="Poly(A) polymerase nucleotidyltransferase" evidence="16">
    <location>
        <begin position="12"/>
        <end position="201"/>
    </location>
</feature>
<evidence type="ECO:0000259" key="15">
    <source>
        <dbReference type="Pfam" id="PF04928"/>
    </source>
</evidence>
<dbReference type="SUPFAM" id="SSF81631">
    <property type="entry name" value="PAP/OAS1 substrate-binding domain"/>
    <property type="match status" value="1"/>
</dbReference>
<dbReference type="InterPro" id="IPR043519">
    <property type="entry name" value="NT_sf"/>
</dbReference>